<gene>
    <name evidence="10" type="ORF">SAMN04487884_102174</name>
</gene>
<keyword evidence="6" id="KW-0684">Rhamnose metabolism</keyword>
<reference evidence="10 11" key="1">
    <citation type="submission" date="2016-10" db="EMBL/GenBank/DDBJ databases">
        <authorList>
            <person name="de Groot N.N."/>
        </authorList>
    </citation>
    <scope>NUCLEOTIDE SEQUENCE [LARGE SCALE GENOMIC DNA]</scope>
    <source>
        <strain evidence="10 11">AR40</strain>
    </source>
</reference>
<evidence type="ECO:0000313" key="11">
    <source>
        <dbReference type="Proteomes" id="UP000182584"/>
    </source>
</evidence>
<dbReference type="PIRSF" id="PIRSF000538">
    <property type="entry name" value="GlpK"/>
    <property type="match status" value="1"/>
</dbReference>
<evidence type="ECO:0000256" key="5">
    <source>
        <dbReference type="ARBA" id="ARBA00022840"/>
    </source>
</evidence>
<dbReference type="InterPro" id="IPR050406">
    <property type="entry name" value="FGGY_Carb_Kinase"/>
</dbReference>
<evidence type="ECO:0000256" key="4">
    <source>
        <dbReference type="ARBA" id="ARBA00022777"/>
    </source>
</evidence>
<dbReference type="InterPro" id="IPR000577">
    <property type="entry name" value="Carb_kinase_FGGY"/>
</dbReference>
<keyword evidence="5" id="KW-0067">ATP-binding</keyword>
<dbReference type="PANTHER" id="PTHR43095">
    <property type="entry name" value="SUGAR KINASE"/>
    <property type="match status" value="1"/>
</dbReference>
<evidence type="ECO:0000313" key="10">
    <source>
        <dbReference type="EMBL" id="SER14407.1"/>
    </source>
</evidence>
<dbReference type="AlphaFoldDB" id="A0A1H9LT79"/>
<protein>
    <submittedName>
        <fullName evidence="10">Rhamnulokinase</fullName>
    </submittedName>
</protein>
<sequence length="589" mass="66019">MVQAPYDVIISIRSGQIINIVLDNAKFGIIQQFFGIRFIGIIQKESMPTYWSNINLLFRTILKIWEIAMGLNHLAVDIGASSGRHIIGRVDNGIMKLQEVYRFENGVSEKNDHLCWDINLLYQNIIDGIRECRNQNLTPDTMGIDTWGVDFVLLDSDGEILGDTVAYRDERTDGIRQELEDKGILSFDDLYSKTGIQYQKFNTIYQLVALQKEHPEYMEQAESFLMIPDYLNYKLTGIKSNEYTNASTTALVDAKTCDWDYELIEKLGLPKKIFGKLSKPGTKLGRFTQEVRNYVGFDLDVILPATHDTGSAYLAVPARDDKAVFLSSGTWSLMGVENKESITNGESKEANFTNEGGYNNTYRYLKNIMGLWMIQSVRREIGEITGTKPSFPELIEAAKQAKDVDVVLDVDDARFLAPKSMIEEIKKACEDAGRPLACTNEDYHYGKELLDREKDSKKLSDIDKSGKDNPDVKKSEASDTPGSLPAGTGEVMAVIYNSLSDDYRRTVETLEKLTGNKYTSINIVGGGSQDMYLNKRTAQATGLPVFAGPTEGTALGNLIVQFICSGEYKNLQEARDAIKKSFDIKCIED</sequence>
<accession>A0A1H9LT79</accession>
<dbReference type="GO" id="GO:0019301">
    <property type="term" value="P:rhamnose catabolic process"/>
    <property type="evidence" value="ECO:0007669"/>
    <property type="project" value="InterPro"/>
</dbReference>
<evidence type="ECO:0000259" key="9">
    <source>
        <dbReference type="Pfam" id="PF02782"/>
    </source>
</evidence>
<organism evidence="10 11">
    <name type="scientific">Butyrivibrio fibrisolvens</name>
    <dbReference type="NCBI Taxonomy" id="831"/>
    <lineage>
        <taxon>Bacteria</taxon>
        <taxon>Bacillati</taxon>
        <taxon>Bacillota</taxon>
        <taxon>Clostridia</taxon>
        <taxon>Lachnospirales</taxon>
        <taxon>Lachnospiraceae</taxon>
        <taxon>Butyrivibrio</taxon>
    </lineage>
</organism>
<proteinExistence type="inferred from homology"/>
<evidence type="ECO:0000256" key="7">
    <source>
        <dbReference type="SAM" id="MobiDB-lite"/>
    </source>
</evidence>
<dbReference type="CDD" id="cd07771">
    <property type="entry name" value="ASKHA_NBD_FGGY_RhaB-like"/>
    <property type="match status" value="1"/>
</dbReference>
<dbReference type="Pfam" id="PF02782">
    <property type="entry name" value="FGGY_C"/>
    <property type="match status" value="2"/>
</dbReference>
<dbReference type="InterPro" id="IPR013449">
    <property type="entry name" value="Rhamnulokinase"/>
</dbReference>
<dbReference type="Pfam" id="PF00370">
    <property type="entry name" value="FGGY_N"/>
    <property type="match status" value="1"/>
</dbReference>
<evidence type="ECO:0000256" key="6">
    <source>
        <dbReference type="ARBA" id="ARBA00023308"/>
    </source>
</evidence>
<dbReference type="GO" id="GO:0008993">
    <property type="term" value="F:rhamnulokinase activity"/>
    <property type="evidence" value="ECO:0007669"/>
    <property type="project" value="InterPro"/>
</dbReference>
<evidence type="ECO:0000259" key="8">
    <source>
        <dbReference type="Pfam" id="PF00370"/>
    </source>
</evidence>
<keyword evidence="4 10" id="KW-0418">Kinase</keyword>
<dbReference type="GO" id="GO:0005524">
    <property type="term" value="F:ATP binding"/>
    <property type="evidence" value="ECO:0007669"/>
    <property type="project" value="UniProtKB-KW"/>
</dbReference>
<dbReference type="InterPro" id="IPR018484">
    <property type="entry name" value="FGGY_N"/>
</dbReference>
<name>A0A1H9LT79_BUTFI</name>
<evidence type="ECO:0000256" key="3">
    <source>
        <dbReference type="ARBA" id="ARBA00022741"/>
    </source>
</evidence>
<dbReference type="InterPro" id="IPR043129">
    <property type="entry name" value="ATPase_NBD"/>
</dbReference>
<comment type="similarity">
    <text evidence="1">Belongs to the FGGY kinase family.</text>
</comment>
<dbReference type="InterPro" id="IPR018485">
    <property type="entry name" value="FGGY_C"/>
</dbReference>
<dbReference type="SUPFAM" id="SSF53067">
    <property type="entry name" value="Actin-like ATPase domain"/>
    <property type="match status" value="3"/>
</dbReference>
<feature type="domain" description="Carbohydrate kinase FGGY N-terminal" evidence="8">
    <location>
        <begin position="74"/>
        <end position="313"/>
    </location>
</feature>
<dbReference type="Gene3D" id="3.30.420.40">
    <property type="match status" value="3"/>
</dbReference>
<feature type="compositionally biased region" description="Basic and acidic residues" evidence="7">
    <location>
        <begin position="456"/>
        <end position="477"/>
    </location>
</feature>
<keyword evidence="2" id="KW-0808">Transferase</keyword>
<dbReference type="EMBL" id="FOGJ01000002">
    <property type="protein sequence ID" value="SER14407.1"/>
    <property type="molecule type" value="Genomic_DNA"/>
</dbReference>
<keyword evidence="3" id="KW-0547">Nucleotide-binding</keyword>
<dbReference type="eggNOG" id="COG1070">
    <property type="taxonomic scope" value="Bacteria"/>
</dbReference>
<dbReference type="Proteomes" id="UP000182584">
    <property type="component" value="Unassembled WGS sequence"/>
</dbReference>
<feature type="region of interest" description="Disordered" evidence="7">
    <location>
        <begin position="456"/>
        <end position="486"/>
    </location>
</feature>
<feature type="domain" description="Carbohydrate kinase FGGY C-terminal" evidence="9">
    <location>
        <begin position="326"/>
        <end position="421"/>
    </location>
</feature>
<evidence type="ECO:0000256" key="1">
    <source>
        <dbReference type="ARBA" id="ARBA00009156"/>
    </source>
</evidence>
<evidence type="ECO:0000256" key="2">
    <source>
        <dbReference type="ARBA" id="ARBA00022679"/>
    </source>
</evidence>
<feature type="domain" description="Carbohydrate kinase FGGY C-terminal" evidence="9">
    <location>
        <begin position="489"/>
        <end position="563"/>
    </location>
</feature>